<dbReference type="AlphaFoldDB" id="A0A4R2N0B9"/>
<comment type="caution">
    <text evidence="2">The sequence shown here is derived from an EMBL/GenBank/DDBJ whole genome shotgun (WGS) entry which is preliminary data.</text>
</comment>
<gene>
    <name evidence="2" type="ORF">EV697_103132</name>
</gene>
<reference evidence="2 3" key="1">
    <citation type="submission" date="2019-03" db="EMBL/GenBank/DDBJ databases">
        <title>Genomic Encyclopedia of Type Strains, Phase IV (KMG-IV): sequencing the most valuable type-strain genomes for metagenomic binning, comparative biology and taxonomic classification.</title>
        <authorList>
            <person name="Goeker M."/>
        </authorList>
    </citation>
    <scope>NUCLEOTIDE SEQUENCE [LARGE SCALE GENOMIC DNA]</scope>
    <source>
        <strain evidence="2 3">DSM 28231</strain>
    </source>
</reference>
<name>A0A4R2N0B9_9PAST</name>
<dbReference type="Proteomes" id="UP000294841">
    <property type="component" value="Unassembled WGS sequence"/>
</dbReference>
<dbReference type="OrthoDB" id="5678912at2"/>
<accession>A0A4R2N0B9</accession>
<proteinExistence type="predicted"/>
<feature type="transmembrane region" description="Helical" evidence="1">
    <location>
        <begin position="27"/>
        <end position="46"/>
    </location>
</feature>
<organism evidence="2 3">
    <name type="scientific">Bisgaardia hudsonensis</name>
    <dbReference type="NCBI Taxonomy" id="109472"/>
    <lineage>
        <taxon>Bacteria</taxon>
        <taxon>Pseudomonadati</taxon>
        <taxon>Pseudomonadota</taxon>
        <taxon>Gammaproteobacteria</taxon>
        <taxon>Pasteurellales</taxon>
        <taxon>Pasteurellaceae</taxon>
        <taxon>Bisgaardia</taxon>
    </lineage>
</organism>
<evidence type="ECO:0000313" key="2">
    <source>
        <dbReference type="EMBL" id="TCP12827.1"/>
    </source>
</evidence>
<keyword evidence="1" id="KW-1133">Transmembrane helix</keyword>
<protein>
    <submittedName>
        <fullName evidence="2">Uncharacterized protein</fullName>
    </submittedName>
</protein>
<keyword evidence="3" id="KW-1185">Reference proteome</keyword>
<keyword evidence="1" id="KW-0812">Transmembrane</keyword>
<evidence type="ECO:0000313" key="3">
    <source>
        <dbReference type="Proteomes" id="UP000294841"/>
    </source>
</evidence>
<sequence length="180" mass="21108">MKKNPSLLFLSHPLIFKMINLSPKKQWISLIFLLFIILIFCGFNYFSLHKKQLLLVDDLQQYSQQLEHQKKITATLRKKNTSKLLTPEIGRALVPINQYINRITSSHMRLIFSQWEMHESPVLSLSLQGYFNNLHLFLTALLKEFPQLQLGDLSILKVKNDDEDFSIKVDILLLLNLKEE</sequence>
<dbReference type="RefSeq" id="WP_132023459.1">
    <property type="nucleotide sequence ID" value="NZ_CP016605.1"/>
</dbReference>
<keyword evidence="1" id="KW-0472">Membrane</keyword>
<dbReference type="EMBL" id="SLXI01000003">
    <property type="protein sequence ID" value="TCP12827.1"/>
    <property type="molecule type" value="Genomic_DNA"/>
</dbReference>
<evidence type="ECO:0000256" key="1">
    <source>
        <dbReference type="SAM" id="Phobius"/>
    </source>
</evidence>